<accession>A0A9P6ZG48</accession>
<dbReference type="Proteomes" id="UP000714275">
    <property type="component" value="Unassembled WGS sequence"/>
</dbReference>
<organism evidence="1 2">
    <name type="scientific">Suillus placidus</name>
    <dbReference type="NCBI Taxonomy" id="48579"/>
    <lineage>
        <taxon>Eukaryota</taxon>
        <taxon>Fungi</taxon>
        <taxon>Dikarya</taxon>
        <taxon>Basidiomycota</taxon>
        <taxon>Agaricomycotina</taxon>
        <taxon>Agaricomycetes</taxon>
        <taxon>Agaricomycetidae</taxon>
        <taxon>Boletales</taxon>
        <taxon>Suillineae</taxon>
        <taxon>Suillaceae</taxon>
        <taxon>Suillus</taxon>
    </lineage>
</organism>
<dbReference type="AlphaFoldDB" id="A0A9P6ZG48"/>
<dbReference type="EMBL" id="JABBWD010000123">
    <property type="protein sequence ID" value="KAG1764574.1"/>
    <property type="molecule type" value="Genomic_DNA"/>
</dbReference>
<evidence type="ECO:0000313" key="2">
    <source>
        <dbReference type="Proteomes" id="UP000714275"/>
    </source>
</evidence>
<evidence type="ECO:0000313" key="1">
    <source>
        <dbReference type="EMBL" id="KAG1764574.1"/>
    </source>
</evidence>
<reference evidence="1" key="1">
    <citation type="journal article" date="2020" name="New Phytol.">
        <title>Comparative genomics reveals dynamic genome evolution in host specialist ectomycorrhizal fungi.</title>
        <authorList>
            <person name="Lofgren L.A."/>
            <person name="Nguyen N.H."/>
            <person name="Vilgalys R."/>
            <person name="Ruytinx J."/>
            <person name="Liao H.L."/>
            <person name="Branco S."/>
            <person name="Kuo A."/>
            <person name="LaButti K."/>
            <person name="Lipzen A."/>
            <person name="Andreopoulos W."/>
            <person name="Pangilinan J."/>
            <person name="Riley R."/>
            <person name="Hundley H."/>
            <person name="Na H."/>
            <person name="Barry K."/>
            <person name="Grigoriev I.V."/>
            <person name="Stajich J.E."/>
            <person name="Kennedy P.G."/>
        </authorList>
    </citation>
    <scope>NUCLEOTIDE SEQUENCE</scope>
    <source>
        <strain evidence="1">DOB743</strain>
    </source>
</reference>
<dbReference type="OrthoDB" id="3236755at2759"/>
<protein>
    <submittedName>
        <fullName evidence="1">Uncharacterized protein</fullName>
    </submittedName>
</protein>
<name>A0A9P6ZG48_9AGAM</name>
<comment type="caution">
    <text evidence="1">The sequence shown here is derived from an EMBL/GenBank/DDBJ whole genome shotgun (WGS) entry which is preliminary data.</text>
</comment>
<sequence length="297" mass="31864">MSFFNDIGCNNTWLSHLQTALTHLPHSIPLGNSNFEHYAPDPERVELYGSTEAALNNALEVTCAPGLIAVVDVLMAALNEFPNSTLLQKWVRDLYRTAVYHYKCAKQPVPSPTNTENTTAAATAAPLTELGYNNAKGDSEALNIDAGDYEDFPDPVAQGPGGHPIDTKLLSLAIRCYKKDDPSKAHMFHCAGTNTGCTTAWKSKNWVKRRILVHAATCEHLPCKLKEKLDGGLAMDAPSAKSAVLNCATANSKAPHSSSGIAVTTKSQPSVAPLTKKAQIEALTAQLHADVVQLFCG</sequence>
<proteinExistence type="predicted"/>
<keyword evidence="2" id="KW-1185">Reference proteome</keyword>
<gene>
    <name evidence="1" type="ORF">EV702DRAFT_1204953</name>
</gene>